<proteinExistence type="predicted"/>
<dbReference type="PANTHER" id="PTHR43179">
    <property type="entry name" value="RHAMNOSYLTRANSFERASE WBBL"/>
    <property type="match status" value="1"/>
</dbReference>
<evidence type="ECO:0000313" key="3">
    <source>
        <dbReference type="Proteomes" id="UP001516061"/>
    </source>
</evidence>
<gene>
    <name evidence="2" type="ORF">HNQ01_004110</name>
</gene>
<protein>
    <submittedName>
        <fullName evidence="2">Glycosyltransferase involved in cell wall biosynthesis</fullName>
    </submittedName>
</protein>
<dbReference type="PANTHER" id="PTHR43179:SF7">
    <property type="entry name" value="RHAMNOSYLTRANSFERASE WBBL"/>
    <property type="match status" value="1"/>
</dbReference>
<dbReference type="Gene3D" id="3.90.550.10">
    <property type="entry name" value="Spore Coat Polysaccharide Biosynthesis Protein SpsA, Chain A"/>
    <property type="match status" value="1"/>
</dbReference>
<dbReference type="InterPro" id="IPR029044">
    <property type="entry name" value="Nucleotide-diphossugar_trans"/>
</dbReference>
<accession>A0ABX2GAC8</accession>
<dbReference type="Pfam" id="PF00535">
    <property type="entry name" value="Glycos_transf_2"/>
    <property type="match status" value="1"/>
</dbReference>
<organism evidence="2 3">
    <name type="scientific">Sphaerotilus uruguayifluvii</name>
    <dbReference type="NCBI Taxonomy" id="2735897"/>
    <lineage>
        <taxon>Bacteria</taxon>
        <taxon>Pseudomonadati</taxon>
        <taxon>Pseudomonadota</taxon>
        <taxon>Betaproteobacteria</taxon>
        <taxon>Burkholderiales</taxon>
        <taxon>Sphaerotilaceae</taxon>
        <taxon>Sphaerotilus</taxon>
    </lineage>
</organism>
<dbReference type="EMBL" id="JABSNM010000027">
    <property type="protein sequence ID" value="NRT58342.1"/>
    <property type="molecule type" value="Genomic_DNA"/>
</dbReference>
<dbReference type="RefSeq" id="WP_173807367.1">
    <property type="nucleotide sequence ID" value="NZ_JABSNM010000027.1"/>
</dbReference>
<keyword evidence="3" id="KW-1185">Reference proteome</keyword>
<name>A0ABX2GAC8_9BURK</name>
<feature type="domain" description="Glycosyltransferase 2-like" evidence="1">
    <location>
        <begin position="4"/>
        <end position="107"/>
    </location>
</feature>
<evidence type="ECO:0000313" key="2">
    <source>
        <dbReference type="EMBL" id="NRT58342.1"/>
    </source>
</evidence>
<dbReference type="InterPro" id="IPR001173">
    <property type="entry name" value="Glyco_trans_2-like"/>
</dbReference>
<evidence type="ECO:0000259" key="1">
    <source>
        <dbReference type="Pfam" id="PF00535"/>
    </source>
</evidence>
<comment type="caution">
    <text evidence="2">The sequence shown here is derived from an EMBL/GenBank/DDBJ whole genome shotgun (WGS) entry which is preliminary data.</text>
</comment>
<sequence>MLVSLVLATVGRTTELARGLQALAAQTCRDFEVLVIDQNGDDRLLPLLQEARQAGVTLRHVRFDRRSLSGARNHGLQLAAGEVVGFPDDDCWYEPDTVARLAERWQAAAVPPALMVGCWVEQAAAVGDLDAPAQALRPDEVRAFRGRRASSITLFVRTALLRELGGFDERLGVGQWFGSAEETDLVMRVAARAEPMSYEPSVRMHHAFAAGGTRPRRSADDLERLRRRERGTGALYVKHALSGWVIGRGLLAPWLVPLLRGRPEAARVGWHCVRGRIEGLREWRRQHERDS</sequence>
<reference evidence="2 3" key="1">
    <citation type="submission" date="2020-05" db="EMBL/GenBank/DDBJ databases">
        <title>Genomic Encyclopedia of Type Strains, Phase IV (KMG-V): Genome sequencing to study the core and pangenomes of soil and plant-associated prokaryotes.</title>
        <authorList>
            <person name="Whitman W."/>
        </authorList>
    </citation>
    <scope>NUCLEOTIDE SEQUENCE [LARGE SCALE GENOMIC DNA]</scope>
    <source>
        <strain evidence="2 3">C29</strain>
    </source>
</reference>
<dbReference type="CDD" id="cd00761">
    <property type="entry name" value="Glyco_tranf_GTA_type"/>
    <property type="match status" value="1"/>
</dbReference>
<dbReference type="SUPFAM" id="SSF53448">
    <property type="entry name" value="Nucleotide-diphospho-sugar transferases"/>
    <property type="match status" value="1"/>
</dbReference>
<dbReference type="Proteomes" id="UP001516061">
    <property type="component" value="Unassembled WGS sequence"/>
</dbReference>